<dbReference type="EMBL" id="RBCJ01000001">
    <property type="protein sequence ID" value="RKN82451.1"/>
    <property type="molecule type" value="Genomic_DNA"/>
</dbReference>
<keyword evidence="2" id="KW-1185">Reference proteome</keyword>
<evidence type="ECO:0000313" key="2">
    <source>
        <dbReference type="Proteomes" id="UP000276603"/>
    </source>
</evidence>
<dbReference type="AlphaFoldDB" id="A0A3B0CCQ1"/>
<evidence type="ECO:0000313" key="1">
    <source>
        <dbReference type="EMBL" id="RKN82451.1"/>
    </source>
</evidence>
<comment type="caution">
    <text evidence="1">The sequence shown here is derived from an EMBL/GenBank/DDBJ whole genome shotgun (WGS) entry which is preliminary data.</text>
</comment>
<protein>
    <submittedName>
        <fullName evidence="1">Uncharacterized protein</fullName>
    </submittedName>
</protein>
<name>A0A3B0CCQ1_9FLAO</name>
<gene>
    <name evidence="1" type="ORF">D7Z94_00940</name>
</gene>
<reference evidence="1 2" key="1">
    <citation type="submission" date="2018-10" db="EMBL/GenBank/DDBJ databases">
        <title>Ulvibacterium marinum gen. nov., sp. nov., a novel marine bacterium of the family Flavobacteriaceae, isolated from a culture of the green alga Ulva prolifera.</title>
        <authorList>
            <person name="Zhang Z."/>
        </authorList>
    </citation>
    <scope>NUCLEOTIDE SEQUENCE [LARGE SCALE GENOMIC DNA]</scope>
    <source>
        <strain evidence="1 2">CCMM003</strain>
    </source>
</reference>
<dbReference type="Proteomes" id="UP000276603">
    <property type="component" value="Unassembled WGS sequence"/>
</dbReference>
<accession>A0A3B0CCQ1</accession>
<organism evidence="1 2">
    <name type="scientific">Ulvibacterium marinum</name>
    <dbReference type="NCBI Taxonomy" id="2419782"/>
    <lineage>
        <taxon>Bacteria</taxon>
        <taxon>Pseudomonadati</taxon>
        <taxon>Bacteroidota</taxon>
        <taxon>Flavobacteriia</taxon>
        <taxon>Flavobacteriales</taxon>
        <taxon>Flavobacteriaceae</taxon>
        <taxon>Ulvibacterium</taxon>
    </lineage>
</organism>
<proteinExistence type="predicted"/>
<sequence length="59" mass="6890">MYSYFIGISFLHVSSFRCPPWIFSRFLTECPGNTLSMKPRLWTLALTVFEIKNIGTSRK</sequence>